<evidence type="ECO:0000256" key="1">
    <source>
        <dbReference type="ARBA" id="ARBA00001946"/>
    </source>
</evidence>
<organism evidence="16 17">
    <name type="scientific">Arthroderma otae (strain ATCC MYA-4605 / CBS 113480)</name>
    <name type="common">Microsporum canis</name>
    <dbReference type="NCBI Taxonomy" id="554155"/>
    <lineage>
        <taxon>Eukaryota</taxon>
        <taxon>Fungi</taxon>
        <taxon>Dikarya</taxon>
        <taxon>Ascomycota</taxon>
        <taxon>Pezizomycotina</taxon>
        <taxon>Eurotiomycetes</taxon>
        <taxon>Eurotiomycetidae</taxon>
        <taxon>Onygenales</taxon>
        <taxon>Arthrodermataceae</taxon>
        <taxon>Microsporum</taxon>
    </lineage>
</organism>
<dbReference type="GeneID" id="9224856"/>
<dbReference type="EMBL" id="DS995703">
    <property type="protein sequence ID" value="EEQ30097.1"/>
    <property type="molecule type" value="Genomic_DNA"/>
</dbReference>
<dbReference type="Pfam" id="PF21292">
    <property type="entry name" value="EME1-MUS81_C"/>
    <property type="match status" value="1"/>
</dbReference>
<feature type="compositionally biased region" description="Polar residues" evidence="14">
    <location>
        <begin position="1"/>
        <end position="12"/>
    </location>
</feature>
<dbReference type="PANTHER" id="PTHR21077:SF5">
    <property type="entry name" value="CROSSOVER JUNCTION ENDONUCLEASE MMS4"/>
    <property type="match status" value="1"/>
</dbReference>
<dbReference type="VEuPathDB" id="FungiDB:MCYG_02916"/>
<dbReference type="STRING" id="554155.C5FK75"/>
<dbReference type="CDD" id="cd20085">
    <property type="entry name" value="XPF_nuclease_Mms4"/>
    <property type="match status" value="1"/>
</dbReference>
<keyword evidence="5" id="KW-0479">Metal-binding</keyword>
<dbReference type="GO" id="GO:0006302">
    <property type="term" value="P:double-strand break repair"/>
    <property type="evidence" value="ECO:0007669"/>
    <property type="project" value="TreeGrafter"/>
</dbReference>
<dbReference type="Gene3D" id="1.10.150.670">
    <property type="entry name" value="Crossover junction endonuclease EME1, DNA-binding domain"/>
    <property type="match status" value="1"/>
</dbReference>
<keyword evidence="9" id="KW-0460">Magnesium</keyword>
<dbReference type="FunFam" id="1.10.150.670:FF:000004">
    <property type="entry name" value="Crossover junction endonuclease EME1"/>
    <property type="match status" value="1"/>
</dbReference>
<evidence type="ECO:0000256" key="5">
    <source>
        <dbReference type="ARBA" id="ARBA00022723"/>
    </source>
</evidence>
<evidence type="ECO:0000256" key="3">
    <source>
        <dbReference type="ARBA" id="ARBA00005313"/>
    </source>
</evidence>
<feature type="region of interest" description="Disordered" evidence="14">
    <location>
        <begin position="1"/>
        <end position="21"/>
    </location>
</feature>
<feature type="region of interest" description="Disordered" evidence="14">
    <location>
        <begin position="206"/>
        <end position="297"/>
    </location>
</feature>
<evidence type="ECO:0000313" key="16">
    <source>
        <dbReference type="EMBL" id="EEQ30097.1"/>
    </source>
</evidence>
<dbReference type="SMART" id="SM00891">
    <property type="entry name" value="ERCC4"/>
    <property type="match status" value="1"/>
</dbReference>
<feature type="domain" description="ERCC4" evidence="15">
    <location>
        <begin position="316"/>
        <end position="591"/>
    </location>
</feature>
<keyword evidence="4" id="KW-0540">Nuclease</keyword>
<dbReference type="Proteomes" id="UP000002035">
    <property type="component" value="Unassembled WGS sequence"/>
</dbReference>
<comment type="subcellular location">
    <subcellularLocation>
        <location evidence="2">Nucleus</location>
    </subcellularLocation>
</comment>
<dbReference type="GO" id="GO:0048476">
    <property type="term" value="C:Holliday junction resolvase complex"/>
    <property type="evidence" value="ECO:0007669"/>
    <property type="project" value="InterPro"/>
</dbReference>
<dbReference type="eggNOG" id="ENOG502R8ER">
    <property type="taxonomic scope" value="Eukaryota"/>
</dbReference>
<evidence type="ECO:0000256" key="14">
    <source>
        <dbReference type="SAM" id="MobiDB-lite"/>
    </source>
</evidence>
<dbReference type="OMA" id="GVATQYP"/>
<evidence type="ECO:0000256" key="7">
    <source>
        <dbReference type="ARBA" id="ARBA00022763"/>
    </source>
</evidence>
<dbReference type="HOGENOM" id="CLU_013160_1_0_1"/>
<keyword evidence="8" id="KW-0378">Hydrolase</keyword>
<comment type="cofactor">
    <cofactor evidence="1">
        <name>Mg(2+)</name>
        <dbReference type="ChEBI" id="CHEBI:18420"/>
    </cofactor>
</comment>
<evidence type="ECO:0000256" key="10">
    <source>
        <dbReference type="ARBA" id="ARBA00023172"/>
    </source>
</evidence>
<keyword evidence="10" id="KW-0233">DNA recombination</keyword>
<evidence type="ECO:0000256" key="11">
    <source>
        <dbReference type="ARBA" id="ARBA00023204"/>
    </source>
</evidence>
<evidence type="ECO:0000256" key="6">
    <source>
        <dbReference type="ARBA" id="ARBA00022759"/>
    </source>
</evidence>
<feature type="region of interest" description="Disordered" evidence="14">
    <location>
        <begin position="780"/>
        <end position="828"/>
    </location>
</feature>
<evidence type="ECO:0000313" key="17">
    <source>
        <dbReference type="Proteomes" id="UP000002035"/>
    </source>
</evidence>
<dbReference type="GO" id="GO:0008821">
    <property type="term" value="F:crossover junction DNA endonuclease activity"/>
    <property type="evidence" value="ECO:0007669"/>
    <property type="project" value="TreeGrafter"/>
</dbReference>
<reference evidence="17" key="1">
    <citation type="journal article" date="2012" name="MBio">
        <title>Comparative genome analysis of Trichophyton rubrum and related dermatophytes reveals candidate genes involved in infection.</title>
        <authorList>
            <person name="Martinez D.A."/>
            <person name="Oliver B.G."/>
            <person name="Graeser Y."/>
            <person name="Goldberg J.M."/>
            <person name="Li W."/>
            <person name="Martinez-Rossi N.M."/>
            <person name="Monod M."/>
            <person name="Shelest E."/>
            <person name="Barton R.C."/>
            <person name="Birch E."/>
            <person name="Brakhage A.A."/>
            <person name="Chen Z."/>
            <person name="Gurr S.J."/>
            <person name="Heiman D."/>
            <person name="Heitman J."/>
            <person name="Kosti I."/>
            <person name="Rossi A."/>
            <person name="Saif S."/>
            <person name="Samalova M."/>
            <person name="Saunders C.W."/>
            <person name="Shea T."/>
            <person name="Summerbell R.C."/>
            <person name="Xu J."/>
            <person name="Young S."/>
            <person name="Zeng Q."/>
            <person name="Birren B.W."/>
            <person name="Cuomo C.A."/>
            <person name="White T.C."/>
        </authorList>
    </citation>
    <scope>NUCLEOTIDE SEQUENCE [LARGE SCALE GENOMIC DNA]</scope>
    <source>
        <strain evidence="17">ATCC MYA-4605 / CBS 113480</strain>
    </source>
</reference>
<dbReference type="OrthoDB" id="343092at2759"/>
<feature type="compositionally biased region" description="Basic and acidic residues" evidence="14">
    <location>
        <begin position="780"/>
        <end position="793"/>
    </location>
</feature>
<keyword evidence="7" id="KW-0227">DNA damage</keyword>
<keyword evidence="11" id="KW-0234">DNA repair</keyword>
<accession>C5FK75</accession>
<sequence length="828" mass="92097">MDQVISLLSSSPAVPPKKSGDGALGASFDIFESPHNPVLDKPDNSLFEYGDFIDSSVTKKRKLSPSVDRTLYAADHVTPHKSPGFILSDITDFNSVGNTPRILPSKSKDTVNKTSTYNSWDLTFDDPIFSSSSAPKSHTREGVTKQPVTIVIDDDDDGDNDRLLDITPSDDIVINDDDDDFFEFSVPQASKVVISEKTSRLLEQIKRDTASKANPSKKKRKQQHDIDTLSEDDVLPSLKLRAARRGTGSQTASRNAEKAAKALDREAAKARREKEKEEQKEEKRMQKEEREKQKRMAADIAEVNKSKVDKAVSVGEMIVDMSSTFQDSSIGTQVEEHMRQLGVEMHFISARIPHMVSWRRKVTARFNEAGHWEPCAPTVKPEDYILCFLTGDEFADMAIAPQGNNTVKAYFQKISGAYPNCKQIYLIEGLFACIRKEKNSRNRSYQAAILQQIDNDQHNTAGEPVSQPKRKRATRRIPGPAPQVDEDAIEDALLQLQVQHSCLVHHTTTPGESAAWIKIFTEHISTIPYRRELMKSHDASFCMDVGQVRSGGDASDAYIRMLQEVSRITAPIAYGVATQYPTVGRLVNAFDNGDHLLLEDVKKCANKKGTLTDARIGPAISRRLYHIFTSLDPASADIWLMEGGNFMVLFRSTYTPFGFGSGLEVLLAYLCYAPLHMNRESFYLEPIWFGILFFGEIGAFINISSVDRKLCATYMPSYAETPRLKKEKEKELYTSDSPHGYGDQNTEYAAHSPVAIALPAKTLSISTDISVVLGRIDGSRDTGPRRLNHRDDGPIGAKILYSPDDGDDDWHEREAGAVAEPDEGGGCM</sequence>
<keyword evidence="6" id="KW-0255">Endonuclease</keyword>
<dbReference type="Gene3D" id="3.40.50.10130">
    <property type="match status" value="1"/>
</dbReference>
<comment type="similarity">
    <text evidence="3">Belongs to the EME1/MMS4 family.</text>
</comment>
<keyword evidence="17" id="KW-1185">Reference proteome</keyword>
<dbReference type="InterPro" id="IPR006166">
    <property type="entry name" value="ERCC4_domain"/>
</dbReference>
<dbReference type="GO" id="GO:0005634">
    <property type="term" value="C:nucleus"/>
    <property type="evidence" value="ECO:0007669"/>
    <property type="project" value="UniProtKB-SubCell"/>
</dbReference>
<name>C5FK75_ARTOC</name>
<dbReference type="GO" id="GO:0046872">
    <property type="term" value="F:metal ion binding"/>
    <property type="evidence" value="ECO:0007669"/>
    <property type="project" value="UniProtKB-KW"/>
</dbReference>
<dbReference type="PANTHER" id="PTHR21077">
    <property type="entry name" value="EME1 PROTEIN"/>
    <property type="match status" value="1"/>
</dbReference>
<dbReference type="InterPro" id="IPR047521">
    <property type="entry name" value="XPF_nuclease_EME1_ascomycetes"/>
</dbReference>
<evidence type="ECO:0000256" key="12">
    <source>
        <dbReference type="ARBA" id="ARBA00023242"/>
    </source>
</evidence>
<keyword evidence="13" id="KW-0469">Meiosis</keyword>
<dbReference type="RefSeq" id="XP_002847410.1">
    <property type="nucleotide sequence ID" value="XM_002847364.1"/>
</dbReference>
<gene>
    <name evidence="16" type="ORF">MCYG_02916</name>
</gene>
<dbReference type="InterPro" id="IPR042530">
    <property type="entry name" value="EME1/EME2_C"/>
</dbReference>
<dbReference type="GO" id="GO:0031297">
    <property type="term" value="P:replication fork processing"/>
    <property type="evidence" value="ECO:0007669"/>
    <property type="project" value="TreeGrafter"/>
</dbReference>
<feature type="region of interest" description="Disordered" evidence="14">
    <location>
        <begin position="456"/>
        <end position="481"/>
    </location>
</feature>
<evidence type="ECO:0000259" key="15">
    <source>
        <dbReference type="SMART" id="SM00891"/>
    </source>
</evidence>
<proteinExistence type="inferred from homology"/>
<protein>
    <recommendedName>
        <fullName evidence="15">ERCC4 domain-containing protein</fullName>
    </recommendedName>
</protein>
<evidence type="ECO:0000256" key="4">
    <source>
        <dbReference type="ARBA" id="ARBA00022722"/>
    </source>
</evidence>
<feature type="compositionally biased region" description="Basic and acidic residues" evidence="14">
    <location>
        <begin position="255"/>
        <end position="297"/>
    </location>
</feature>
<dbReference type="GO" id="GO:0003677">
    <property type="term" value="F:DNA binding"/>
    <property type="evidence" value="ECO:0007669"/>
    <property type="project" value="InterPro"/>
</dbReference>
<evidence type="ECO:0000256" key="13">
    <source>
        <dbReference type="ARBA" id="ARBA00023254"/>
    </source>
</evidence>
<dbReference type="InterPro" id="IPR033310">
    <property type="entry name" value="Mms4/EME1/EME2"/>
</dbReference>
<dbReference type="GO" id="GO:0031573">
    <property type="term" value="P:mitotic intra-S DNA damage checkpoint signaling"/>
    <property type="evidence" value="ECO:0007669"/>
    <property type="project" value="TreeGrafter"/>
</dbReference>
<evidence type="ECO:0000256" key="2">
    <source>
        <dbReference type="ARBA" id="ARBA00004123"/>
    </source>
</evidence>
<evidence type="ECO:0000256" key="8">
    <source>
        <dbReference type="ARBA" id="ARBA00022801"/>
    </source>
</evidence>
<dbReference type="GO" id="GO:0000712">
    <property type="term" value="P:resolution of meiotic recombination intermediates"/>
    <property type="evidence" value="ECO:0007669"/>
    <property type="project" value="TreeGrafter"/>
</dbReference>
<keyword evidence="12" id="KW-0539">Nucleus</keyword>
<dbReference type="AlphaFoldDB" id="C5FK75"/>
<evidence type="ECO:0000256" key="9">
    <source>
        <dbReference type="ARBA" id="ARBA00022842"/>
    </source>
</evidence>
<dbReference type="Pfam" id="PF02732">
    <property type="entry name" value="ERCC4"/>
    <property type="match status" value="1"/>
</dbReference>